<dbReference type="GO" id="GO:0016020">
    <property type="term" value="C:membrane"/>
    <property type="evidence" value="ECO:0007669"/>
    <property type="project" value="UniProtKB-SubCell"/>
</dbReference>
<gene>
    <name evidence="6" type="ORF">KHLLAP_LOCUS12704</name>
</gene>
<dbReference type="PANTHER" id="PTHR48022">
    <property type="entry name" value="PLASTIDIC GLUCOSE TRANSPORTER 4"/>
    <property type="match status" value="1"/>
</dbReference>
<feature type="region of interest" description="Disordered" evidence="5">
    <location>
        <begin position="271"/>
        <end position="309"/>
    </location>
</feature>
<dbReference type="EMBL" id="CAUWAG010000019">
    <property type="protein sequence ID" value="CAJ2512236.1"/>
    <property type="molecule type" value="Genomic_DNA"/>
</dbReference>
<dbReference type="Gene3D" id="1.20.1250.20">
    <property type="entry name" value="MFS general substrate transporter like domains"/>
    <property type="match status" value="1"/>
</dbReference>
<evidence type="ECO:0000256" key="2">
    <source>
        <dbReference type="ARBA" id="ARBA00022692"/>
    </source>
</evidence>
<organism evidence="6 7">
    <name type="scientific">Anthostomella pinea</name>
    <dbReference type="NCBI Taxonomy" id="933095"/>
    <lineage>
        <taxon>Eukaryota</taxon>
        <taxon>Fungi</taxon>
        <taxon>Dikarya</taxon>
        <taxon>Ascomycota</taxon>
        <taxon>Pezizomycotina</taxon>
        <taxon>Sordariomycetes</taxon>
        <taxon>Xylariomycetidae</taxon>
        <taxon>Xylariales</taxon>
        <taxon>Xylariaceae</taxon>
        <taxon>Anthostomella</taxon>
    </lineage>
</organism>
<dbReference type="InterPro" id="IPR050360">
    <property type="entry name" value="MFS_Sugar_Transporters"/>
</dbReference>
<dbReference type="InterPro" id="IPR005828">
    <property type="entry name" value="MFS_sugar_transport-like"/>
</dbReference>
<dbReference type="Proteomes" id="UP001295740">
    <property type="component" value="Unassembled WGS sequence"/>
</dbReference>
<evidence type="ECO:0000256" key="5">
    <source>
        <dbReference type="SAM" id="MobiDB-lite"/>
    </source>
</evidence>
<evidence type="ECO:0000256" key="4">
    <source>
        <dbReference type="ARBA" id="ARBA00023136"/>
    </source>
</evidence>
<proteinExistence type="predicted"/>
<name>A0AAI8VQK1_9PEZI</name>
<evidence type="ECO:0000313" key="6">
    <source>
        <dbReference type="EMBL" id="CAJ2512236.1"/>
    </source>
</evidence>
<dbReference type="PANTHER" id="PTHR48022:SF64">
    <property type="entry name" value="MAJOR FACILITATOR SUPERFAMILY (MFS) PROFILE DOMAIN-CONTAINING PROTEIN"/>
    <property type="match status" value="1"/>
</dbReference>
<dbReference type="AlphaFoldDB" id="A0AAI8VQK1"/>
<dbReference type="GO" id="GO:0005351">
    <property type="term" value="F:carbohydrate:proton symporter activity"/>
    <property type="evidence" value="ECO:0007669"/>
    <property type="project" value="TreeGrafter"/>
</dbReference>
<evidence type="ECO:0000313" key="7">
    <source>
        <dbReference type="Proteomes" id="UP001295740"/>
    </source>
</evidence>
<comment type="caution">
    <text evidence="6">The sequence shown here is derived from an EMBL/GenBank/DDBJ whole genome shotgun (WGS) entry which is preliminary data.</text>
</comment>
<reference evidence="6" key="1">
    <citation type="submission" date="2023-10" db="EMBL/GenBank/DDBJ databases">
        <authorList>
            <person name="Hackl T."/>
        </authorList>
    </citation>
    <scope>NUCLEOTIDE SEQUENCE</scope>
</reference>
<evidence type="ECO:0000256" key="3">
    <source>
        <dbReference type="ARBA" id="ARBA00022989"/>
    </source>
</evidence>
<dbReference type="InterPro" id="IPR036259">
    <property type="entry name" value="MFS_trans_sf"/>
</dbReference>
<accession>A0AAI8VQK1</accession>
<keyword evidence="3" id="KW-1133">Transmembrane helix</keyword>
<protein>
    <submittedName>
        <fullName evidence="6">Uu.00g052510.m01.CDS01</fullName>
    </submittedName>
</protein>
<comment type="subcellular location">
    <subcellularLocation>
        <location evidence="1">Membrane</location>
        <topology evidence="1">Multi-pass membrane protein</topology>
    </subcellularLocation>
</comment>
<keyword evidence="7" id="KW-1185">Reference proteome</keyword>
<keyword evidence="4" id="KW-0472">Membrane</keyword>
<evidence type="ECO:0000256" key="1">
    <source>
        <dbReference type="ARBA" id="ARBA00004141"/>
    </source>
</evidence>
<dbReference type="Pfam" id="PF00083">
    <property type="entry name" value="Sugar_tr"/>
    <property type="match status" value="1"/>
</dbReference>
<keyword evidence="2" id="KW-0812">Transmembrane</keyword>
<sequence>MKKFQSLDTWKVLISNPASAISLCKYTGSETELGHRGGTGSWSSPLNQSHNAIQKIGQLVALPFCDHGMCIAARGIIGLGLDVVPGVLRDAGEPPVTAQDTQTLINRLLTPWTLVQGMAFSLMVNGFGRRTLFLASTAGCRATYVIWTALEATYERSTDLGTDGTEGPSGIAKDVVAMNFLYQLVSALGWGKLQITYVVEILPFNLRARLGDWCLCQPPSALRTRGGSSTSQTCGLRSSCFVVYFLFVEAGKLSVEETAAVLDGGEMENKMTEETIRDREKTLDVARVLTQEEPREPEPDVKGPAERKW</sequence>